<keyword evidence="2 6" id="KW-0812">Transmembrane</keyword>
<evidence type="ECO:0000256" key="5">
    <source>
        <dbReference type="SAM" id="MobiDB-lite"/>
    </source>
</evidence>
<feature type="transmembrane region" description="Helical" evidence="6">
    <location>
        <begin position="113"/>
        <end position="134"/>
    </location>
</feature>
<comment type="subcellular location">
    <subcellularLocation>
        <location evidence="1">Membrane</location>
        <topology evidence="1">Multi-pass membrane protein</topology>
    </subcellularLocation>
</comment>
<dbReference type="PANTHER" id="PTHR21576">
    <property type="entry name" value="UNCHARACTERIZED NODULIN-LIKE PROTEIN"/>
    <property type="match status" value="1"/>
</dbReference>
<proteinExistence type="predicted"/>
<keyword evidence="4 6" id="KW-0472">Membrane</keyword>
<organism evidence="9 10">
    <name type="scientific">Kalanchoe fedtschenkoi</name>
    <name type="common">Lavender scallops</name>
    <name type="synonym">South American air plant</name>
    <dbReference type="NCBI Taxonomy" id="63787"/>
    <lineage>
        <taxon>Eukaryota</taxon>
        <taxon>Viridiplantae</taxon>
        <taxon>Streptophyta</taxon>
        <taxon>Embryophyta</taxon>
        <taxon>Tracheophyta</taxon>
        <taxon>Spermatophyta</taxon>
        <taxon>Magnoliopsida</taxon>
        <taxon>eudicotyledons</taxon>
        <taxon>Gunneridae</taxon>
        <taxon>Pentapetalae</taxon>
        <taxon>Saxifragales</taxon>
        <taxon>Crassulaceae</taxon>
        <taxon>Kalanchoe</taxon>
    </lineage>
</organism>
<feature type="transmembrane region" description="Helical" evidence="6">
    <location>
        <begin position="58"/>
        <end position="75"/>
    </location>
</feature>
<dbReference type="InterPro" id="IPR036259">
    <property type="entry name" value="MFS_trans_sf"/>
</dbReference>
<dbReference type="Gramene" id="Kaladp0014s0038.1.v1.1">
    <property type="protein sequence ID" value="Kaladp0014s0038.1.v1.1.CDS.1"/>
    <property type="gene ID" value="Kaladp0014s0038.v1.1"/>
</dbReference>
<dbReference type="Proteomes" id="UP000594263">
    <property type="component" value="Unplaced"/>
</dbReference>
<reference evidence="9" key="1">
    <citation type="submission" date="2021-01" db="UniProtKB">
        <authorList>
            <consortium name="EnsemblPlants"/>
        </authorList>
    </citation>
    <scope>IDENTIFICATION</scope>
</reference>
<keyword evidence="3 6" id="KW-1133">Transmembrane helix</keyword>
<sequence length="175" mass="19090">MIALTLILACVGHLLIAFNIPNGLYAASIIIGFCSGAQWPLMYAVISELFGLKYYSTLYNFGTMASPVGSYILNVRTVGYLYDKEARKQIAAAGQAHKADESLNCTGGQSYKVAFIIIGLAAALGALMWAVLVVRTRKFYSSDVYKKFREEGKTDGESEVAKNQSEVGDLRVPRN</sequence>
<evidence type="ECO:0000256" key="3">
    <source>
        <dbReference type="ARBA" id="ARBA00022989"/>
    </source>
</evidence>
<dbReference type="InterPro" id="IPR056555">
    <property type="entry name" value="NFD4_C"/>
</dbReference>
<evidence type="ECO:0000259" key="8">
    <source>
        <dbReference type="Pfam" id="PF23262"/>
    </source>
</evidence>
<feature type="transmembrane region" description="Helical" evidence="6">
    <location>
        <begin position="27"/>
        <end position="46"/>
    </location>
</feature>
<evidence type="ECO:0000256" key="2">
    <source>
        <dbReference type="ARBA" id="ARBA00022692"/>
    </source>
</evidence>
<feature type="region of interest" description="Disordered" evidence="5">
    <location>
        <begin position="151"/>
        <end position="175"/>
    </location>
</feature>
<dbReference type="OMA" id="PETIHTC"/>
<dbReference type="AlphaFoldDB" id="A0A7N0SYV7"/>
<dbReference type="GO" id="GO:0016020">
    <property type="term" value="C:membrane"/>
    <property type="evidence" value="ECO:0007669"/>
    <property type="project" value="UniProtKB-SubCell"/>
</dbReference>
<keyword evidence="7" id="KW-0732">Signal</keyword>
<name>A0A7N0SYV7_KALFE</name>
<dbReference type="PANTHER" id="PTHR21576:SF84">
    <property type="entry name" value="FAMILY PROTEIN, PUTATIVE, EXPRESSED-RELATED"/>
    <property type="match status" value="1"/>
</dbReference>
<feature type="compositionally biased region" description="Basic and acidic residues" evidence="5">
    <location>
        <begin position="151"/>
        <end position="160"/>
    </location>
</feature>
<feature type="domain" description="NFD4 C-terminal" evidence="8">
    <location>
        <begin position="10"/>
        <end position="141"/>
    </location>
</feature>
<protein>
    <recommendedName>
        <fullName evidence="8">NFD4 C-terminal domain-containing protein</fullName>
    </recommendedName>
</protein>
<accession>A0A7N0SYV7</accession>
<evidence type="ECO:0000256" key="1">
    <source>
        <dbReference type="ARBA" id="ARBA00004141"/>
    </source>
</evidence>
<evidence type="ECO:0000313" key="10">
    <source>
        <dbReference type="Proteomes" id="UP000594263"/>
    </source>
</evidence>
<evidence type="ECO:0000313" key="9">
    <source>
        <dbReference type="EnsemblPlants" id="Kaladp0014s0038.1.v1.1.CDS.1"/>
    </source>
</evidence>
<dbReference type="Pfam" id="PF23262">
    <property type="entry name" value="NFD4_C"/>
    <property type="match status" value="1"/>
</dbReference>
<evidence type="ECO:0000256" key="7">
    <source>
        <dbReference type="SAM" id="SignalP"/>
    </source>
</evidence>
<feature type="signal peptide" evidence="7">
    <location>
        <begin position="1"/>
        <end position="17"/>
    </location>
</feature>
<dbReference type="Gene3D" id="1.20.1250.20">
    <property type="entry name" value="MFS general substrate transporter like domains"/>
    <property type="match status" value="1"/>
</dbReference>
<evidence type="ECO:0000256" key="4">
    <source>
        <dbReference type="ARBA" id="ARBA00023136"/>
    </source>
</evidence>
<dbReference type="SUPFAM" id="SSF103473">
    <property type="entry name" value="MFS general substrate transporter"/>
    <property type="match status" value="1"/>
</dbReference>
<dbReference type="EnsemblPlants" id="Kaladp0014s0038.1.v1.1">
    <property type="protein sequence ID" value="Kaladp0014s0038.1.v1.1.CDS.1"/>
    <property type="gene ID" value="Kaladp0014s0038.v1.1"/>
</dbReference>
<keyword evidence="10" id="KW-1185">Reference proteome</keyword>
<feature type="chain" id="PRO_5029731420" description="NFD4 C-terminal domain-containing protein" evidence="7">
    <location>
        <begin position="18"/>
        <end position="175"/>
    </location>
</feature>
<evidence type="ECO:0000256" key="6">
    <source>
        <dbReference type="SAM" id="Phobius"/>
    </source>
</evidence>